<keyword evidence="3" id="KW-1185">Reference proteome</keyword>
<comment type="caution">
    <text evidence="2">The sequence shown here is derived from an EMBL/GenBank/DDBJ whole genome shotgun (WGS) entry which is preliminary data.</text>
</comment>
<keyword evidence="2" id="KW-0347">Helicase</keyword>
<sequence length="78" mass="8018">MVQELKEMPIVGGKCYRPTQQKDLAGGGPGGAVQGAGSGPAGPAGKSVSRPDRTVARCGGARGAWPHRAPLWIDTEKH</sequence>
<keyword evidence="2" id="KW-0547">Nucleotide-binding</keyword>
<accession>A0AAE1HII7</accession>
<name>A0AAE1HII7_9NEOP</name>
<gene>
    <name evidence="2" type="ORF">KUF71_011177</name>
</gene>
<reference evidence="2" key="1">
    <citation type="submission" date="2021-07" db="EMBL/GenBank/DDBJ databases">
        <authorList>
            <person name="Catto M.A."/>
            <person name="Jacobson A."/>
            <person name="Kennedy G."/>
            <person name="Labadie P."/>
            <person name="Hunt B.G."/>
            <person name="Srinivasan R."/>
        </authorList>
    </citation>
    <scope>NUCLEOTIDE SEQUENCE</scope>
    <source>
        <strain evidence="2">PL_HMW_Pooled</strain>
        <tissue evidence="2">Head</tissue>
    </source>
</reference>
<feature type="region of interest" description="Disordered" evidence="1">
    <location>
        <begin position="13"/>
        <end position="78"/>
    </location>
</feature>
<dbReference type="GO" id="GO:0004386">
    <property type="term" value="F:helicase activity"/>
    <property type="evidence" value="ECO:0007669"/>
    <property type="project" value="UniProtKB-KW"/>
</dbReference>
<evidence type="ECO:0000313" key="3">
    <source>
        <dbReference type="Proteomes" id="UP001219518"/>
    </source>
</evidence>
<feature type="compositionally biased region" description="Gly residues" evidence="1">
    <location>
        <begin position="25"/>
        <end position="42"/>
    </location>
</feature>
<dbReference type="EMBL" id="JAHWGI010001057">
    <property type="protein sequence ID" value="KAK3922001.1"/>
    <property type="molecule type" value="Genomic_DNA"/>
</dbReference>
<keyword evidence="2" id="KW-0378">Hydrolase</keyword>
<evidence type="ECO:0000256" key="1">
    <source>
        <dbReference type="SAM" id="MobiDB-lite"/>
    </source>
</evidence>
<reference evidence="2" key="2">
    <citation type="journal article" date="2023" name="BMC Genomics">
        <title>Pest status, molecular evolution, and epigenetic factors derived from the genome assembly of Frankliniella fusca, a thysanopteran phytovirus vector.</title>
        <authorList>
            <person name="Catto M.A."/>
            <person name="Labadie P.E."/>
            <person name="Jacobson A.L."/>
            <person name="Kennedy G.G."/>
            <person name="Srinivasan R."/>
            <person name="Hunt B.G."/>
        </authorList>
    </citation>
    <scope>NUCLEOTIDE SEQUENCE</scope>
    <source>
        <strain evidence="2">PL_HMW_Pooled</strain>
    </source>
</reference>
<protein>
    <submittedName>
        <fullName evidence="2">ATP-dependent helicase brm</fullName>
    </submittedName>
</protein>
<keyword evidence="2" id="KW-0067">ATP-binding</keyword>
<proteinExistence type="predicted"/>
<organism evidence="2 3">
    <name type="scientific">Frankliniella fusca</name>
    <dbReference type="NCBI Taxonomy" id="407009"/>
    <lineage>
        <taxon>Eukaryota</taxon>
        <taxon>Metazoa</taxon>
        <taxon>Ecdysozoa</taxon>
        <taxon>Arthropoda</taxon>
        <taxon>Hexapoda</taxon>
        <taxon>Insecta</taxon>
        <taxon>Pterygota</taxon>
        <taxon>Neoptera</taxon>
        <taxon>Paraneoptera</taxon>
        <taxon>Thysanoptera</taxon>
        <taxon>Terebrantia</taxon>
        <taxon>Thripoidea</taxon>
        <taxon>Thripidae</taxon>
        <taxon>Frankliniella</taxon>
    </lineage>
</organism>
<evidence type="ECO:0000313" key="2">
    <source>
        <dbReference type="EMBL" id="KAK3922001.1"/>
    </source>
</evidence>
<dbReference type="Proteomes" id="UP001219518">
    <property type="component" value="Unassembled WGS sequence"/>
</dbReference>
<dbReference type="AlphaFoldDB" id="A0AAE1HII7"/>